<dbReference type="Gene3D" id="3.30.830.10">
    <property type="entry name" value="Metalloenzyme, LuxS/M16 peptidase-like"/>
    <property type="match status" value="1"/>
</dbReference>
<sequence length="151" mass="16400">MQLTSGPASSVASLRSLYTQNCRCHRQQQTACTALSESEVWHSAVSRRNALGLLSTAPLLLAGRQTAASPGGSSQNFSSLFEQRVQEIQLPNGLQFLVLQRTNAPIVSCHTHANVGAFDEVSGQTDRWLSCKMVHGILLDERALHSAMQQP</sequence>
<protein>
    <submittedName>
        <fullName evidence="1">Uncharacterized protein</fullName>
    </submittedName>
</protein>
<reference evidence="1 2" key="1">
    <citation type="journal article" date="2024" name="Nat. Commun.">
        <title>Phylogenomics reveals the evolutionary origins of lichenization in chlorophyte algae.</title>
        <authorList>
            <person name="Puginier C."/>
            <person name="Libourel C."/>
            <person name="Otte J."/>
            <person name="Skaloud P."/>
            <person name="Haon M."/>
            <person name="Grisel S."/>
            <person name="Petersen M."/>
            <person name="Berrin J.G."/>
            <person name="Delaux P.M."/>
            <person name="Dal Grande F."/>
            <person name="Keller J."/>
        </authorList>
    </citation>
    <scope>NUCLEOTIDE SEQUENCE [LARGE SCALE GENOMIC DNA]</scope>
    <source>
        <strain evidence="1 2">SAG 2523</strain>
    </source>
</reference>
<gene>
    <name evidence="1" type="ORF">WJX84_005439</name>
</gene>
<name>A0AAW1SML9_9CHLO</name>
<evidence type="ECO:0000313" key="1">
    <source>
        <dbReference type="EMBL" id="KAK9847858.1"/>
    </source>
</evidence>
<comment type="caution">
    <text evidence="1">The sequence shown here is derived from an EMBL/GenBank/DDBJ whole genome shotgun (WGS) entry which is preliminary data.</text>
</comment>
<dbReference type="Proteomes" id="UP001485043">
    <property type="component" value="Unassembled WGS sequence"/>
</dbReference>
<dbReference type="EMBL" id="JALJOV010001439">
    <property type="protein sequence ID" value="KAK9847858.1"/>
    <property type="molecule type" value="Genomic_DNA"/>
</dbReference>
<keyword evidence="2" id="KW-1185">Reference proteome</keyword>
<accession>A0AAW1SML9</accession>
<proteinExistence type="predicted"/>
<dbReference type="AlphaFoldDB" id="A0AAW1SML9"/>
<organism evidence="1 2">
    <name type="scientific">Apatococcus fuscideae</name>
    <dbReference type="NCBI Taxonomy" id="2026836"/>
    <lineage>
        <taxon>Eukaryota</taxon>
        <taxon>Viridiplantae</taxon>
        <taxon>Chlorophyta</taxon>
        <taxon>core chlorophytes</taxon>
        <taxon>Trebouxiophyceae</taxon>
        <taxon>Chlorellales</taxon>
        <taxon>Chlorellaceae</taxon>
        <taxon>Apatococcus</taxon>
    </lineage>
</organism>
<evidence type="ECO:0000313" key="2">
    <source>
        <dbReference type="Proteomes" id="UP001485043"/>
    </source>
</evidence>